<feature type="region of interest" description="Disordered" evidence="7">
    <location>
        <begin position="1"/>
        <end position="95"/>
    </location>
</feature>
<accession>A0AAD8JPY0</accession>
<feature type="compositionally biased region" description="Gly residues" evidence="7">
    <location>
        <begin position="27"/>
        <end position="38"/>
    </location>
</feature>
<name>A0AAD8JPY0_TARER</name>
<evidence type="ECO:0000256" key="4">
    <source>
        <dbReference type="ARBA" id="ARBA00022864"/>
    </source>
</evidence>
<comment type="similarity">
    <text evidence="6">Belongs to the SOFL plant protein family.</text>
</comment>
<gene>
    <name evidence="8" type="ORF">QVD17_39015</name>
</gene>
<dbReference type="AlphaFoldDB" id="A0AAD8JPY0"/>
<dbReference type="InterPro" id="IPR044670">
    <property type="entry name" value="SOFL"/>
</dbReference>
<evidence type="ECO:0000256" key="2">
    <source>
        <dbReference type="ARBA" id="ARBA00022490"/>
    </source>
</evidence>
<keyword evidence="5" id="KW-0539">Nucleus</keyword>
<evidence type="ECO:0000256" key="7">
    <source>
        <dbReference type="SAM" id="MobiDB-lite"/>
    </source>
</evidence>
<feature type="compositionally biased region" description="Basic residues" evidence="7">
    <location>
        <begin position="79"/>
        <end position="90"/>
    </location>
</feature>
<keyword evidence="4" id="KW-0932">Cytokinin signaling pathway</keyword>
<reference evidence="8" key="1">
    <citation type="journal article" date="2023" name="bioRxiv">
        <title>Improved chromosome-level genome assembly for marigold (Tagetes erecta).</title>
        <authorList>
            <person name="Jiang F."/>
            <person name="Yuan L."/>
            <person name="Wang S."/>
            <person name="Wang H."/>
            <person name="Xu D."/>
            <person name="Wang A."/>
            <person name="Fan W."/>
        </authorList>
    </citation>
    <scope>NUCLEOTIDE SEQUENCE</scope>
    <source>
        <strain evidence="8">WSJ</strain>
        <tissue evidence="8">Leaf</tissue>
    </source>
</reference>
<proteinExistence type="inferred from homology"/>
<evidence type="ECO:0000256" key="3">
    <source>
        <dbReference type="ARBA" id="ARBA00022712"/>
    </source>
</evidence>
<keyword evidence="9" id="KW-1185">Reference proteome</keyword>
<dbReference type="EMBL" id="JAUHHV010000011">
    <property type="protein sequence ID" value="KAK1407399.1"/>
    <property type="molecule type" value="Genomic_DNA"/>
</dbReference>
<evidence type="ECO:0000313" key="9">
    <source>
        <dbReference type="Proteomes" id="UP001229421"/>
    </source>
</evidence>
<evidence type="ECO:0000256" key="5">
    <source>
        <dbReference type="ARBA" id="ARBA00023242"/>
    </source>
</evidence>
<keyword evidence="3" id="KW-0203">Cytokinin biosynthesis</keyword>
<comment type="subcellular location">
    <subcellularLocation>
        <location evidence="1">Cytoplasm</location>
    </subcellularLocation>
</comment>
<organism evidence="8 9">
    <name type="scientific">Tagetes erecta</name>
    <name type="common">African marigold</name>
    <dbReference type="NCBI Taxonomy" id="13708"/>
    <lineage>
        <taxon>Eukaryota</taxon>
        <taxon>Viridiplantae</taxon>
        <taxon>Streptophyta</taxon>
        <taxon>Embryophyta</taxon>
        <taxon>Tracheophyta</taxon>
        <taxon>Spermatophyta</taxon>
        <taxon>Magnoliopsida</taxon>
        <taxon>eudicotyledons</taxon>
        <taxon>Gunneridae</taxon>
        <taxon>Pentapetalae</taxon>
        <taxon>asterids</taxon>
        <taxon>campanulids</taxon>
        <taxon>Asterales</taxon>
        <taxon>Asteraceae</taxon>
        <taxon>Asteroideae</taxon>
        <taxon>Heliantheae alliance</taxon>
        <taxon>Tageteae</taxon>
        <taxon>Tagetes</taxon>
    </lineage>
</organism>
<dbReference type="PANTHER" id="PTHR33347:SF31">
    <property type="entry name" value="PROTEIN SOB FIVE-LIKE 1"/>
    <property type="match status" value="1"/>
</dbReference>
<evidence type="ECO:0000313" key="8">
    <source>
        <dbReference type="EMBL" id="KAK1407399.1"/>
    </source>
</evidence>
<dbReference type="PANTHER" id="PTHR33347">
    <property type="entry name" value="OSJNBA0091C07.3 PROTEIN"/>
    <property type="match status" value="1"/>
</dbReference>
<dbReference type="GO" id="GO:0009691">
    <property type="term" value="P:cytokinin biosynthetic process"/>
    <property type="evidence" value="ECO:0007669"/>
    <property type="project" value="UniProtKB-KW"/>
</dbReference>
<dbReference type="GO" id="GO:0009736">
    <property type="term" value="P:cytokinin-activated signaling pathway"/>
    <property type="evidence" value="ECO:0007669"/>
    <property type="project" value="UniProtKB-KW"/>
</dbReference>
<dbReference type="Proteomes" id="UP001229421">
    <property type="component" value="Unassembled WGS sequence"/>
</dbReference>
<protein>
    <submittedName>
        <fullName evidence="8">Uncharacterized protein</fullName>
    </submittedName>
</protein>
<keyword evidence="2" id="KW-0963">Cytoplasm</keyword>
<feature type="compositionally biased region" description="Acidic residues" evidence="7">
    <location>
        <begin position="44"/>
        <end position="54"/>
    </location>
</feature>
<evidence type="ECO:0000256" key="6">
    <source>
        <dbReference type="ARBA" id="ARBA00024199"/>
    </source>
</evidence>
<comment type="caution">
    <text evidence="8">The sequence shown here is derived from an EMBL/GenBank/DDBJ whole genome shotgun (WGS) entry which is preliminary data.</text>
</comment>
<evidence type="ECO:0000256" key="1">
    <source>
        <dbReference type="ARBA" id="ARBA00004496"/>
    </source>
</evidence>
<feature type="compositionally biased region" description="Polar residues" evidence="7">
    <location>
        <begin position="1"/>
        <end position="10"/>
    </location>
</feature>
<sequence>MESCQSSESGWTMYIGSSSNDDDDESGSGGGGYGGGGRKVTVVENDDVDTDDSMASDASSGPGRGETEDVKGKYNVLSKKYKKPMQKKKVGREEEKELVNDQKGVVRSVQSRNSVWFLGRRK</sequence>
<dbReference type="GO" id="GO:0005737">
    <property type="term" value="C:cytoplasm"/>
    <property type="evidence" value="ECO:0007669"/>
    <property type="project" value="UniProtKB-SubCell"/>
</dbReference>